<feature type="domain" description="RNase H type-1" evidence="3">
    <location>
        <begin position="1329"/>
        <end position="1472"/>
    </location>
</feature>
<dbReference type="InterPro" id="IPR002156">
    <property type="entry name" value="RNaseH_domain"/>
</dbReference>
<keyword evidence="5" id="KW-1185">Reference proteome</keyword>
<protein>
    <submittedName>
        <fullName evidence="4">Uncharacterized protein</fullName>
    </submittedName>
</protein>
<dbReference type="InterPro" id="IPR012337">
    <property type="entry name" value="RNaseH-like_sf"/>
</dbReference>
<dbReference type="Proteomes" id="UP000186601">
    <property type="component" value="Unassembled WGS sequence"/>
</dbReference>
<dbReference type="SUPFAM" id="SSF53098">
    <property type="entry name" value="Ribonuclease H-like"/>
    <property type="match status" value="1"/>
</dbReference>
<dbReference type="OrthoDB" id="2799478at2759"/>
<comment type="caution">
    <text evidence="4">The sequence shown here is derived from an EMBL/GenBank/DDBJ whole genome shotgun (WGS) entry which is preliminary data.</text>
</comment>
<dbReference type="PANTHER" id="PTHR19446">
    <property type="entry name" value="REVERSE TRANSCRIPTASES"/>
    <property type="match status" value="1"/>
</dbReference>
<proteinExistence type="predicted"/>
<dbReference type="Pfam" id="PF00078">
    <property type="entry name" value="RVT_1"/>
    <property type="match status" value="1"/>
</dbReference>
<feature type="compositionally biased region" description="Polar residues" evidence="1">
    <location>
        <begin position="18"/>
        <end position="29"/>
    </location>
</feature>
<dbReference type="InterPro" id="IPR005135">
    <property type="entry name" value="Endo/exonuclease/phosphatase"/>
</dbReference>
<name>A0A2R6Q5H9_9APHY</name>
<gene>
    <name evidence="4" type="ORF">PHLCEN_2v4025</name>
</gene>
<dbReference type="InterPro" id="IPR036397">
    <property type="entry name" value="RNaseH_sf"/>
</dbReference>
<dbReference type="GO" id="GO:0004523">
    <property type="term" value="F:RNA-DNA hybrid ribonuclease activity"/>
    <property type="evidence" value="ECO:0007669"/>
    <property type="project" value="InterPro"/>
</dbReference>
<sequence>MAHDGPQLSEARGESDFTAGQLSQDSLGENDNGRNLFISPLSLSPPPEGHNPHARTPLAQTPTRVRAYNARSTPLWRTPSDSPVAEDIPRPSIPSPQTPEQDENHEAEPWRDVVAERQSQHNAQRTRVNKKTAATLKLASLNMRGRRSAQNTQNLGLGGDKWSHINQLVRDRRIGILAIQETHLTDQHVADLHNTFGRRLKIFHSSDTERPASANGIAIVLNREITNTGGVNRYEIVPGRALMISVQWHSTLTLAILCVYAPNEHAENKRFWELLDQKWMQSDLPIPDIMLGDFNIVEDSIDRMPCHADPPNVANALSNFRIKLNLIDGWRASHPETTAYSFEHSANQSMSRIDRIYTSPEVADTVISWDISEPPQHFSDHKLVTAVITDPKAPFIGKGRWCMNPEMVKDKKFIKIVHKLGMSLEDKINGIAERTETNNPQIMWKEFKDDVSRIARKIAKTKTTPLDIEIAANKKLLANIQNEHPSPGNEITDENKAMNMKVTQDRLRELESKKHKRIRQSVAAHDRLKGETINKYWININKAKKPRDIIYSLKRPGDLAGNHATRSEDMAQLARDYHEKLQSDGVDVQNITTREDTIKEVLARTECKISNKDKAKLAKRLTKKDTLGALGLSATGKATGPDGLPYELWKALHRKWVSDTLCELPAFDFTATATSVFRDIEEHGTIPSTEFAAGWICPIYKGNNADKQQIASYRPITLLNSDYKLYTKALTMKLMEAAPSIVHRDQAGFMPGRSIFDQTRLAKIMTEYAEVTEENGAIVALDQEKAYDKIAHDYLWEVLEKYNLPQNFINSVRNLYENAQSIVMINGVASSTFQVTRGVRQGDPLSCLLFDIAIEPLASMLRRSKLKGFQIPGMEERLITMLFADDTTTYLSEEDDYKELETILNSWCIAARARFNIAKTKILPIGTPEYRQKALTQRKINLSEPPLPAGIKFVNDKEPLRILGVWIGNDISDATPWMPILETIQARFEQWNLSHPTIFGRRLIVSMEVGGRTQFLTKVQGMPMHIQTTLIKMIRNFIWKGETHPLVNLETLYKPFSDGGIKLLDMKSRTRAIEATWLVPFLNMSDARPTWAFIADQLISEHVTRSSGNVQNLSKMNVFLQSWNPSTSNKIRLESSLRRLLQSAKENDVSFEAIKLSTKLKKHLPIWYHIGAKPELRKLNNNPRFACLKENHKCRTVGDVRALVKHRERHPDINRPHLNRKNCGCSVCRYVRATYNCVNPDKCHGASNELLQTLHEKWDPKGDTNADGLSLTKSRRKANRKAHEKLTPILFDPSVTTKECISKGFRIFADPLVRCNDPALRRLRELTADDEPVTIYTDGSAMNNGDENVKCGAGIYIAEGHTLNESIRVPGPNPSNQRGEIFAIARIASKLSGLFAPMHIVSDSMWAIEALTKRLKSLEERGWIGVSHKDLFKAAVSHLRSRGAPTTIKWVKGHDGDEGNEAADALASQGTEKEISDEIAVTPDNRYLLSGAQISTLTQKLAYQGIRERMNHKPRRAAIMRLDMARYAVQAIGGNLPTDHALWKGLRHPDITRKIREFLWRAMHKAHRCGNWWLNIPQCEQRARCQHCGVEESMDHILTDCDVPGQKTIWELTERLWNLDHNHPPFQVVSIGTILGCANVKIGCPEQNRLLCILLSEAAHLIWVLRCERVIGQGDNPEFRHSKQEITNRWRSKIQQRLVTDQVLTDTKRFEHRAIPRQLVLQTWSGVLKNRMSLPEDWIGNTGVLVGIG</sequence>
<dbReference type="EMBL" id="MLYV02000394">
    <property type="protein sequence ID" value="PSS02525.1"/>
    <property type="molecule type" value="Genomic_DNA"/>
</dbReference>
<dbReference type="SUPFAM" id="SSF56219">
    <property type="entry name" value="DNase I-like"/>
    <property type="match status" value="1"/>
</dbReference>
<accession>A0A2R6Q5H9</accession>
<evidence type="ECO:0000313" key="4">
    <source>
        <dbReference type="EMBL" id="PSS02525.1"/>
    </source>
</evidence>
<dbReference type="CDD" id="cd09280">
    <property type="entry name" value="RNase_HI_eukaryote_like"/>
    <property type="match status" value="1"/>
</dbReference>
<dbReference type="CDD" id="cd01650">
    <property type="entry name" value="RT_nLTR_like"/>
    <property type="match status" value="1"/>
</dbReference>
<dbReference type="InterPro" id="IPR036691">
    <property type="entry name" value="Endo/exonu/phosph_ase_sf"/>
</dbReference>
<evidence type="ECO:0000256" key="1">
    <source>
        <dbReference type="SAM" id="MobiDB-lite"/>
    </source>
</evidence>
<dbReference type="InterPro" id="IPR043502">
    <property type="entry name" value="DNA/RNA_pol_sf"/>
</dbReference>
<feature type="domain" description="Reverse transcriptase" evidence="2">
    <location>
        <begin position="680"/>
        <end position="967"/>
    </location>
</feature>
<dbReference type="PROSITE" id="PS50878">
    <property type="entry name" value="RT_POL"/>
    <property type="match status" value="1"/>
</dbReference>
<dbReference type="CDD" id="cd09076">
    <property type="entry name" value="L1-EN"/>
    <property type="match status" value="1"/>
</dbReference>
<dbReference type="Pfam" id="PF03372">
    <property type="entry name" value="Exo_endo_phos"/>
    <property type="match status" value="1"/>
</dbReference>
<evidence type="ECO:0000259" key="3">
    <source>
        <dbReference type="PROSITE" id="PS50879"/>
    </source>
</evidence>
<reference evidence="4 5" key="1">
    <citation type="submission" date="2018-02" db="EMBL/GenBank/DDBJ databases">
        <title>Genome sequence of the basidiomycete white-rot fungus Phlebia centrifuga.</title>
        <authorList>
            <person name="Granchi Z."/>
            <person name="Peng M."/>
            <person name="de Vries R.P."/>
            <person name="Hilden K."/>
            <person name="Makela M.R."/>
            <person name="Grigoriev I."/>
            <person name="Riley R."/>
        </authorList>
    </citation>
    <scope>NUCLEOTIDE SEQUENCE [LARGE SCALE GENOMIC DNA]</scope>
    <source>
        <strain evidence="4 5">FBCC195</strain>
    </source>
</reference>
<evidence type="ECO:0000259" key="2">
    <source>
        <dbReference type="PROSITE" id="PS50878"/>
    </source>
</evidence>
<dbReference type="PROSITE" id="PS50879">
    <property type="entry name" value="RNASE_H_1"/>
    <property type="match status" value="1"/>
</dbReference>
<evidence type="ECO:0000313" key="5">
    <source>
        <dbReference type="Proteomes" id="UP000186601"/>
    </source>
</evidence>
<dbReference type="Gene3D" id="3.60.10.10">
    <property type="entry name" value="Endonuclease/exonuclease/phosphatase"/>
    <property type="match status" value="1"/>
</dbReference>
<dbReference type="SUPFAM" id="SSF56672">
    <property type="entry name" value="DNA/RNA polymerases"/>
    <property type="match status" value="1"/>
</dbReference>
<dbReference type="Gene3D" id="3.30.420.10">
    <property type="entry name" value="Ribonuclease H-like superfamily/Ribonuclease H"/>
    <property type="match status" value="1"/>
</dbReference>
<feature type="region of interest" description="Disordered" evidence="1">
    <location>
        <begin position="1"/>
        <end position="108"/>
    </location>
</feature>
<organism evidence="4 5">
    <name type="scientific">Hermanssonia centrifuga</name>
    <dbReference type="NCBI Taxonomy" id="98765"/>
    <lineage>
        <taxon>Eukaryota</taxon>
        <taxon>Fungi</taxon>
        <taxon>Dikarya</taxon>
        <taxon>Basidiomycota</taxon>
        <taxon>Agaricomycotina</taxon>
        <taxon>Agaricomycetes</taxon>
        <taxon>Polyporales</taxon>
        <taxon>Meruliaceae</taxon>
        <taxon>Hermanssonia</taxon>
    </lineage>
</organism>
<dbReference type="STRING" id="98765.A0A2R6Q5H9"/>
<dbReference type="GO" id="GO:0003676">
    <property type="term" value="F:nucleic acid binding"/>
    <property type="evidence" value="ECO:0007669"/>
    <property type="project" value="InterPro"/>
</dbReference>
<dbReference type="InterPro" id="IPR000477">
    <property type="entry name" value="RT_dom"/>
</dbReference>
<dbReference type="Pfam" id="PF00075">
    <property type="entry name" value="RNase_H"/>
    <property type="match status" value="1"/>
</dbReference>